<dbReference type="OMA" id="KVSVRCF"/>
<keyword evidence="5" id="KW-1185">Reference proteome</keyword>
<name>A0A437CB94_ORYJA</name>
<evidence type="ECO:0000256" key="2">
    <source>
        <dbReference type="ARBA" id="ARBA00023002"/>
    </source>
</evidence>
<dbReference type="Pfam" id="PF07847">
    <property type="entry name" value="PCO_ADO"/>
    <property type="match status" value="1"/>
</dbReference>
<reference evidence="4 5" key="2">
    <citation type="submission" date="2019-01" db="EMBL/GenBank/DDBJ databases">
        <title>A chromosome length genome reference of the Java medaka (oryzias javanicus).</title>
        <authorList>
            <person name="Herpin A."/>
            <person name="Takehana Y."/>
            <person name="Naruse K."/>
            <person name="Ansai S."/>
            <person name="Kawaguchi M."/>
        </authorList>
    </citation>
    <scope>NUCLEOTIDE SEQUENCE [LARGE SCALE GENOMIC DNA]</scope>
    <source>
        <strain evidence="4">RS831</strain>
        <tissue evidence="4">Whole body</tissue>
    </source>
</reference>
<dbReference type="EMBL" id="CM012455">
    <property type="protein sequence ID" value="RVE60022.1"/>
    <property type="molecule type" value="Genomic_DNA"/>
</dbReference>
<evidence type="ECO:0000313" key="4">
    <source>
        <dbReference type="EMBL" id="RVE60022.1"/>
    </source>
</evidence>
<accession>A0A437CB94</accession>
<keyword evidence="3" id="KW-0408">Iron</keyword>
<dbReference type="GO" id="GO:0016702">
    <property type="term" value="F:oxidoreductase activity, acting on single donors with incorporation of molecular oxygen, incorporation of two atoms of oxygen"/>
    <property type="evidence" value="ECO:0007669"/>
    <property type="project" value="InterPro"/>
</dbReference>
<dbReference type="PANTHER" id="PTHR22966:SF61">
    <property type="entry name" value="2-AMINOETHANETHIOL DIOXYGENASE"/>
    <property type="match status" value="1"/>
</dbReference>
<evidence type="ECO:0000256" key="1">
    <source>
        <dbReference type="ARBA" id="ARBA00022723"/>
    </source>
</evidence>
<organism evidence="4 5">
    <name type="scientific">Oryzias javanicus</name>
    <name type="common">Javanese ricefish</name>
    <name type="synonym">Aplocheilus javanicus</name>
    <dbReference type="NCBI Taxonomy" id="123683"/>
    <lineage>
        <taxon>Eukaryota</taxon>
        <taxon>Metazoa</taxon>
        <taxon>Chordata</taxon>
        <taxon>Craniata</taxon>
        <taxon>Vertebrata</taxon>
        <taxon>Euteleostomi</taxon>
        <taxon>Actinopterygii</taxon>
        <taxon>Neopterygii</taxon>
        <taxon>Teleostei</taxon>
        <taxon>Neoteleostei</taxon>
        <taxon>Acanthomorphata</taxon>
        <taxon>Ovalentaria</taxon>
        <taxon>Atherinomorphae</taxon>
        <taxon>Beloniformes</taxon>
        <taxon>Adrianichthyidae</taxon>
        <taxon>Oryziinae</taxon>
        <taxon>Oryzias</taxon>
    </lineage>
</organism>
<evidence type="ECO:0000256" key="3">
    <source>
        <dbReference type="ARBA" id="ARBA00023004"/>
    </source>
</evidence>
<dbReference type="GO" id="GO:0005739">
    <property type="term" value="C:mitochondrion"/>
    <property type="evidence" value="ECO:0007669"/>
    <property type="project" value="TreeGrafter"/>
</dbReference>
<dbReference type="SUPFAM" id="SSF51182">
    <property type="entry name" value="RmlC-like cupins"/>
    <property type="match status" value="1"/>
</dbReference>
<dbReference type="GO" id="GO:0046872">
    <property type="term" value="F:metal ion binding"/>
    <property type="evidence" value="ECO:0007669"/>
    <property type="project" value="UniProtKB-KW"/>
</dbReference>
<dbReference type="AlphaFoldDB" id="A0A437CB94"/>
<evidence type="ECO:0000313" key="5">
    <source>
        <dbReference type="Proteomes" id="UP000283210"/>
    </source>
</evidence>
<keyword evidence="2" id="KW-0560">Oxidoreductase</keyword>
<dbReference type="Gene3D" id="2.60.120.10">
    <property type="entry name" value="Jelly Rolls"/>
    <property type="match status" value="1"/>
</dbReference>
<reference evidence="4 5" key="1">
    <citation type="submission" date="2018-11" db="EMBL/GenBank/DDBJ databases">
        <authorList>
            <person name="Lopez-Roques C."/>
            <person name="Donnadieu C."/>
            <person name="Bouchez O."/>
            <person name="Klopp C."/>
            <person name="Cabau C."/>
            <person name="Zahm M."/>
        </authorList>
    </citation>
    <scope>NUCLEOTIDE SEQUENCE [LARGE SCALE GENOMIC DNA]</scope>
    <source>
        <strain evidence="4">RS831</strain>
        <tissue evidence="4">Whole body</tissue>
    </source>
</reference>
<keyword evidence="1" id="KW-0479">Metal-binding</keyword>
<dbReference type="InterPro" id="IPR014710">
    <property type="entry name" value="RmlC-like_jellyroll"/>
</dbReference>
<sequence length="250" mass="27214">MPRDNKTPLIQKIAKQANVAFKGMKTSTNGDNKVVADKLISLVTAVRAADLKIAPRRSKGDSGAAGLQNPPVTYMHICETEAFSMGVFLLRPGASIPLHDHPGMNGMLKVLYGKVNVRCFDKLEGGASPPFEPPLEPLQRASVWRSVLRSVAQYSEESGPCLLTPVRDNLHQIDAVEGPAAFLDILAPPYNPDDGRDCHYYRRLQTAAGEGTVAKGGQKEKDEEVWLLEIPQPEDFWCGGEPYPGPAVVI</sequence>
<dbReference type="OrthoDB" id="271433at2759"/>
<dbReference type="CDD" id="cd20289">
    <property type="entry name" value="cupin_ADO"/>
    <property type="match status" value="1"/>
</dbReference>
<dbReference type="InterPro" id="IPR011051">
    <property type="entry name" value="RmlC_Cupin_sf"/>
</dbReference>
<dbReference type="Proteomes" id="UP000283210">
    <property type="component" value="Chromosome 19"/>
</dbReference>
<protein>
    <recommendedName>
        <fullName evidence="6">2-aminoethanethiol dioxygenase</fullName>
    </recommendedName>
</protein>
<gene>
    <name evidence="4" type="ORF">OJAV_G00194710</name>
</gene>
<dbReference type="PANTHER" id="PTHR22966">
    <property type="entry name" value="2-AMINOETHANETHIOL DIOXYGENASE"/>
    <property type="match status" value="1"/>
</dbReference>
<proteinExistence type="predicted"/>
<dbReference type="InterPro" id="IPR012864">
    <property type="entry name" value="PCO/ADO"/>
</dbReference>
<evidence type="ECO:0008006" key="6">
    <source>
        <dbReference type="Google" id="ProtNLM"/>
    </source>
</evidence>